<sequence length="746" mass="85930">MRKSFRNLLFIVLLVGISCSESPKKETTATSLPVYKDVPYLQDYSIKYDKQENDLLLFETYMDRNGVIQVSSSDGILRTHDGQFLYPGVLLQDKTYRPLTDKNISAMTVYQDQFVYLDDKAVLSNAWAGSLYLKHTLPKANIFTAGTDFDFLISDGPSLQYVSKNNSGWQGSTSKDKTISIKFDQKTNSFWILGEKSINHFNPKDKTLKTVYEGNNFTSFALVDNTLILTTLDGYYEVDATSGNQIGDKKTQLPWTEINYVNLIDGNLWFGSTKGAFKLKEDGKFSYYYGKRWMPSNNVKHISKGTDGSILILTDTGLGQIVFEEMTLYDKALYYEKQVRDRHIRLGFNATLVDMDNGNFDTGRLSDSDNDGLWTTMYLAGQVFRYSVTKSEDALQNCREAMDAMERLFSINPVPGFPSRSFERSGYINQLHDPDRWQHSSDPEWDWKSTTSSDEAIGHIFAYGAMAEIMDNDLKDRAIVLIDTLMSHIVRNDMYMVDYDGKPTTWGRWNPEYVNARPKMVGDRKINASNIIGMLQTAYHFTGKEKYKEKAFDLMDNHGYLDNLMWPMKDVAMAPDDADDWSKMLSESWNHSDDEMYFVGYWGLYRYAFNDTLKTKFKEAIIDHWEIERPEKEGAWNIMTALTGTQEFDLEEAAWYLREHPMDMVAWEVNNSHRKDITFVEPNFREQTTAEVLPPDERRVQRHNANMFTLDGGRNGSEEFSAGDIWLLPYWMGRYLGVISAPQTMD</sequence>
<gene>
    <name evidence="1" type="ORF">SAMN03080602_01855</name>
</gene>
<dbReference type="EMBL" id="FXAO01000003">
    <property type="protein sequence ID" value="SMG27391.1"/>
    <property type="molecule type" value="Genomic_DNA"/>
</dbReference>
<evidence type="ECO:0000313" key="2">
    <source>
        <dbReference type="Proteomes" id="UP000193420"/>
    </source>
</evidence>
<evidence type="ECO:0008006" key="3">
    <source>
        <dbReference type="Google" id="ProtNLM"/>
    </source>
</evidence>
<dbReference type="Proteomes" id="UP000193420">
    <property type="component" value="Unassembled WGS sequence"/>
</dbReference>
<dbReference type="STRING" id="188872.SAMN03080602_01855"/>
<accession>A0A1X7JIL8</accession>
<dbReference type="AlphaFoldDB" id="A0A1X7JIL8"/>
<dbReference type="SUPFAM" id="SSF63829">
    <property type="entry name" value="Calcium-dependent phosphotriesterase"/>
    <property type="match status" value="1"/>
</dbReference>
<reference evidence="2" key="1">
    <citation type="submission" date="2017-04" db="EMBL/GenBank/DDBJ databases">
        <authorList>
            <person name="Varghese N."/>
            <person name="Submissions S."/>
        </authorList>
    </citation>
    <scope>NUCLEOTIDE SEQUENCE [LARGE SCALE GENOMIC DNA]</scope>
    <source>
        <strain evidence="2">DSM 19835</strain>
    </source>
</reference>
<evidence type="ECO:0000313" key="1">
    <source>
        <dbReference type="EMBL" id="SMG27391.1"/>
    </source>
</evidence>
<dbReference type="RefSeq" id="WP_085498287.1">
    <property type="nucleotide sequence ID" value="NZ_FXAO01000003.1"/>
</dbReference>
<name>A0A1X7JIL8_9FLAO</name>
<dbReference type="OrthoDB" id="610763at2"/>
<organism evidence="1 2">
    <name type="scientific">Arenibacter troitsensis</name>
    <dbReference type="NCBI Taxonomy" id="188872"/>
    <lineage>
        <taxon>Bacteria</taxon>
        <taxon>Pseudomonadati</taxon>
        <taxon>Bacteroidota</taxon>
        <taxon>Flavobacteriia</taxon>
        <taxon>Flavobacteriales</taxon>
        <taxon>Flavobacteriaceae</taxon>
        <taxon>Arenibacter</taxon>
    </lineage>
</organism>
<dbReference type="PROSITE" id="PS51257">
    <property type="entry name" value="PROKAR_LIPOPROTEIN"/>
    <property type="match status" value="1"/>
</dbReference>
<dbReference type="InterPro" id="IPR015943">
    <property type="entry name" value="WD40/YVTN_repeat-like_dom_sf"/>
</dbReference>
<protein>
    <recommendedName>
        <fullName evidence="3">Two component regulator propeller</fullName>
    </recommendedName>
</protein>
<keyword evidence="2" id="KW-1185">Reference proteome</keyword>
<proteinExistence type="predicted"/>
<dbReference type="Gene3D" id="2.130.10.10">
    <property type="entry name" value="YVTN repeat-like/Quinoprotein amine dehydrogenase"/>
    <property type="match status" value="1"/>
</dbReference>